<dbReference type="GO" id="GO:0031261">
    <property type="term" value="C:DNA replication preinitiation complex"/>
    <property type="evidence" value="ECO:0007669"/>
    <property type="project" value="TreeGrafter"/>
</dbReference>
<dbReference type="GO" id="GO:0005656">
    <property type="term" value="C:nuclear pre-replicative complex"/>
    <property type="evidence" value="ECO:0007669"/>
    <property type="project" value="TreeGrafter"/>
</dbReference>
<evidence type="ECO:0000256" key="4">
    <source>
        <dbReference type="ARBA" id="ARBA00023125"/>
    </source>
</evidence>
<evidence type="ECO:0000259" key="8">
    <source>
        <dbReference type="Pfam" id="PF18137"/>
    </source>
</evidence>
<evidence type="ECO:0000256" key="1">
    <source>
        <dbReference type="ARBA" id="ARBA00004123"/>
    </source>
</evidence>
<keyword evidence="10" id="KW-1185">Reference proteome</keyword>
<dbReference type="Pfam" id="PF18137">
    <property type="entry name" value="WHD_ORC"/>
    <property type="match status" value="1"/>
</dbReference>
<dbReference type="InterPro" id="IPR040855">
    <property type="entry name" value="ORC_WH_C"/>
</dbReference>
<keyword evidence="4" id="KW-0238">DNA-binding</keyword>
<keyword evidence="5" id="KW-0539">Nucleus</keyword>
<dbReference type="InterPro" id="IPR045667">
    <property type="entry name" value="ORC3_N"/>
</dbReference>
<protein>
    <recommendedName>
        <fullName evidence="11">Origin recognition complex subunit 3</fullName>
    </recommendedName>
</protein>
<evidence type="ECO:0000256" key="2">
    <source>
        <dbReference type="ARBA" id="ARBA00010977"/>
    </source>
</evidence>
<gene>
    <name evidence="9" type="ORF">INT48_007666</name>
</gene>
<evidence type="ECO:0000313" key="10">
    <source>
        <dbReference type="Proteomes" id="UP000613177"/>
    </source>
</evidence>
<feature type="domain" description="Origin recognition complex subunit 3 winged helix C-terminal" evidence="8">
    <location>
        <begin position="673"/>
        <end position="782"/>
    </location>
</feature>
<feature type="compositionally biased region" description="Polar residues" evidence="6">
    <location>
        <begin position="196"/>
        <end position="206"/>
    </location>
</feature>
<dbReference type="GO" id="GO:0005664">
    <property type="term" value="C:nuclear origin of replication recognition complex"/>
    <property type="evidence" value="ECO:0007669"/>
    <property type="project" value="InterPro"/>
</dbReference>
<dbReference type="GO" id="GO:0003688">
    <property type="term" value="F:DNA replication origin binding"/>
    <property type="evidence" value="ECO:0007669"/>
    <property type="project" value="TreeGrafter"/>
</dbReference>
<feature type="region of interest" description="Disordered" evidence="6">
    <location>
        <begin position="196"/>
        <end position="218"/>
    </location>
</feature>
<feature type="region of interest" description="Disordered" evidence="6">
    <location>
        <begin position="1"/>
        <end position="23"/>
    </location>
</feature>
<dbReference type="CDD" id="cd20704">
    <property type="entry name" value="Orc3"/>
    <property type="match status" value="2"/>
</dbReference>
<feature type="compositionally biased region" description="Acidic residues" evidence="6">
    <location>
        <begin position="207"/>
        <end position="218"/>
    </location>
</feature>
<comment type="caution">
    <text evidence="9">The sequence shown here is derived from an EMBL/GenBank/DDBJ whole genome shotgun (WGS) entry which is preliminary data.</text>
</comment>
<feature type="domain" description="Origin recognition complex subunit 3 N-terminal" evidence="7">
    <location>
        <begin position="43"/>
        <end position="396"/>
    </location>
</feature>
<dbReference type="Proteomes" id="UP000613177">
    <property type="component" value="Unassembled WGS sequence"/>
</dbReference>
<dbReference type="EMBL" id="JAEPRE010000206">
    <property type="protein sequence ID" value="KAG2230371.1"/>
    <property type="molecule type" value="Genomic_DNA"/>
</dbReference>
<reference evidence="9" key="1">
    <citation type="submission" date="2021-01" db="EMBL/GenBank/DDBJ databases">
        <title>Metabolic potential, ecology and presence of endohyphal bacteria is reflected in genomic diversity of Mucoromycotina.</title>
        <authorList>
            <person name="Muszewska A."/>
            <person name="Okrasinska A."/>
            <person name="Steczkiewicz K."/>
            <person name="Drgas O."/>
            <person name="Orlowska M."/>
            <person name="Perlinska-Lenart U."/>
            <person name="Aleksandrzak-Piekarczyk T."/>
            <person name="Szatraj K."/>
            <person name="Zielenkiewicz U."/>
            <person name="Pilsyk S."/>
            <person name="Malc E."/>
            <person name="Mieczkowski P."/>
            <person name="Kruszewska J.S."/>
            <person name="Biernat P."/>
            <person name="Pawlowska J."/>
        </authorList>
    </citation>
    <scope>NUCLEOTIDE SEQUENCE</scope>
    <source>
        <strain evidence="9">WA0000018081</strain>
    </source>
</reference>
<name>A0A8H7SL93_9FUNG</name>
<evidence type="ECO:0000313" key="9">
    <source>
        <dbReference type="EMBL" id="KAG2230371.1"/>
    </source>
</evidence>
<sequence>MPGKRRRPTTEPKRTKKARGKTNEKKTNLLRLYIKVSIAQRAEQDSQEILNEGFQQLFNGQEPIESMLFRKDSFKKVWDSVNNDISDILLDMNHTAVESICQFVDKSHDVEESMVALPFHEIPTGLVFAGINTPDHDTQFAHIASKLKEETTTDNNRKQKNFVCLLQSKDCANIKNMLRTMIERFLANTPNALTTDLENDTTMANNEESEEDEEDDDDMIRSTERAATSYRLGGVAAKPSKCLPYDMKLLEGWYKHHQQRYANRPNLVIILQDFESFEPAILQDFFTICSEYRSRLPIICIMGIATSTEILHQSLNKSTIGLLRIEKFKLEQSGVWFNRVIEKIFLDSTSTLKFGPRPYKFLLDHFYLYDFSMTKVTASIKYALMHHFYGNPLSIFLPLLQMDEFDMTATLQQWMRSELINEHHITHIRMLGSFKNYIESLVETDSKKALRLLEDDDYLITEVIPSLLCDIKMYQKQFKMGFNLLVLLQAQFPSFSSLHKSKLMLLLEVLESKDGLGENIDMVRKLVSFVRKIDTEHVGRLLKEIRQLLQIYDDVNNSFLDQLSIWDKRYEQLMEADEAYNARMNKKAKKLEGMVLENEGSRHTETAKKVQNESLEHLKRKGTEASKIAMDIAEWCDKTLGHLLRSFTTLPLFELVYYTNIKLHEKSFASQPRASVQTALTQPQHYLNCPCCSIEKSDQIIASEHDTCILYKLYLECGRLINLYDWFVAFGCMIEREKRPKNKSLEENEVQARFIRSVAELQFLGFIKPTQRKTDHVIRLTWSNI</sequence>
<dbReference type="AlphaFoldDB" id="A0A8H7SL93"/>
<evidence type="ECO:0000256" key="5">
    <source>
        <dbReference type="ARBA" id="ARBA00023242"/>
    </source>
</evidence>
<comment type="similarity">
    <text evidence="2">Belongs to the ORC3 family.</text>
</comment>
<dbReference type="GO" id="GO:0006270">
    <property type="term" value="P:DNA replication initiation"/>
    <property type="evidence" value="ECO:0007669"/>
    <property type="project" value="TreeGrafter"/>
</dbReference>
<evidence type="ECO:0000256" key="6">
    <source>
        <dbReference type="SAM" id="MobiDB-lite"/>
    </source>
</evidence>
<proteinExistence type="inferred from homology"/>
<dbReference type="PANTHER" id="PTHR12748">
    <property type="entry name" value="ORIGIN RECOGNITION COMPLEX SUBUNIT 3"/>
    <property type="match status" value="1"/>
</dbReference>
<dbReference type="PANTHER" id="PTHR12748:SF0">
    <property type="entry name" value="ORIGIN RECOGNITION COMPLEX SUBUNIT 3"/>
    <property type="match status" value="1"/>
</dbReference>
<dbReference type="Pfam" id="PF07034">
    <property type="entry name" value="ORC3_N"/>
    <property type="match status" value="1"/>
</dbReference>
<evidence type="ECO:0008006" key="11">
    <source>
        <dbReference type="Google" id="ProtNLM"/>
    </source>
</evidence>
<dbReference type="InterPro" id="IPR020795">
    <property type="entry name" value="ORC3"/>
</dbReference>
<keyword evidence="3" id="KW-0235">DNA replication</keyword>
<evidence type="ECO:0000256" key="3">
    <source>
        <dbReference type="ARBA" id="ARBA00022705"/>
    </source>
</evidence>
<evidence type="ECO:0000259" key="7">
    <source>
        <dbReference type="Pfam" id="PF07034"/>
    </source>
</evidence>
<comment type="subcellular location">
    <subcellularLocation>
        <location evidence="1">Nucleus</location>
    </subcellularLocation>
</comment>
<accession>A0A8H7SL93</accession>
<organism evidence="9 10">
    <name type="scientific">Thamnidium elegans</name>
    <dbReference type="NCBI Taxonomy" id="101142"/>
    <lineage>
        <taxon>Eukaryota</taxon>
        <taxon>Fungi</taxon>
        <taxon>Fungi incertae sedis</taxon>
        <taxon>Mucoromycota</taxon>
        <taxon>Mucoromycotina</taxon>
        <taxon>Mucoromycetes</taxon>
        <taxon>Mucorales</taxon>
        <taxon>Mucorineae</taxon>
        <taxon>Mucoraceae</taxon>
        <taxon>Thamnidium</taxon>
    </lineage>
</organism>